<dbReference type="OrthoDB" id="3260408at2759"/>
<organism evidence="2 3">
    <name type="scientific">Collybia nuda</name>
    <dbReference type="NCBI Taxonomy" id="64659"/>
    <lineage>
        <taxon>Eukaryota</taxon>
        <taxon>Fungi</taxon>
        <taxon>Dikarya</taxon>
        <taxon>Basidiomycota</taxon>
        <taxon>Agaricomycotina</taxon>
        <taxon>Agaricomycetes</taxon>
        <taxon>Agaricomycetidae</taxon>
        <taxon>Agaricales</taxon>
        <taxon>Tricholomatineae</taxon>
        <taxon>Clitocybaceae</taxon>
        <taxon>Collybia</taxon>
    </lineage>
</organism>
<feature type="region of interest" description="Disordered" evidence="1">
    <location>
        <begin position="379"/>
        <end position="408"/>
    </location>
</feature>
<evidence type="ECO:0000313" key="2">
    <source>
        <dbReference type="EMBL" id="KAF9460551.1"/>
    </source>
</evidence>
<dbReference type="PANTHER" id="PTHR48125">
    <property type="entry name" value="LP07818P1"/>
    <property type="match status" value="1"/>
</dbReference>
<proteinExistence type="predicted"/>
<feature type="compositionally biased region" description="Low complexity" evidence="1">
    <location>
        <begin position="394"/>
        <end position="408"/>
    </location>
</feature>
<dbReference type="Proteomes" id="UP000807353">
    <property type="component" value="Unassembled WGS sequence"/>
</dbReference>
<accession>A0A9P6CCE5</accession>
<reference evidence="2" key="1">
    <citation type="submission" date="2020-11" db="EMBL/GenBank/DDBJ databases">
        <authorList>
            <consortium name="DOE Joint Genome Institute"/>
            <person name="Ahrendt S."/>
            <person name="Riley R."/>
            <person name="Andreopoulos W."/>
            <person name="Labutti K."/>
            <person name="Pangilinan J."/>
            <person name="Ruiz-Duenas F.J."/>
            <person name="Barrasa J.M."/>
            <person name="Sanchez-Garcia M."/>
            <person name="Camarero S."/>
            <person name="Miyauchi S."/>
            <person name="Serrano A."/>
            <person name="Linde D."/>
            <person name="Babiker R."/>
            <person name="Drula E."/>
            <person name="Ayuso-Fernandez I."/>
            <person name="Pacheco R."/>
            <person name="Padilla G."/>
            <person name="Ferreira P."/>
            <person name="Barriuso J."/>
            <person name="Kellner H."/>
            <person name="Castanera R."/>
            <person name="Alfaro M."/>
            <person name="Ramirez L."/>
            <person name="Pisabarro A.G."/>
            <person name="Kuo A."/>
            <person name="Tritt A."/>
            <person name="Lipzen A."/>
            <person name="He G."/>
            <person name="Yan M."/>
            <person name="Ng V."/>
            <person name="Cullen D."/>
            <person name="Martin F."/>
            <person name="Rosso M.-N."/>
            <person name="Henrissat B."/>
            <person name="Hibbett D."/>
            <person name="Martinez A.T."/>
            <person name="Grigoriev I.V."/>
        </authorList>
    </citation>
    <scope>NUCLEOTIDE SEQUENCE</scope>
    <source>
        <strain evidence="2">CBS 247.69</strain>
    </source>
</reference>
<gene>
    <name evidence="2" type="ORF">BDZ94DRAFT_1265838</name>
</gene>
<keyword evidence="3" id="KW-1185">Reference proteome</keyword>
<protein>
    <submittedName>
        <fullName evidence="2">Uncharacterized protein</fullName>
    </submittedName>
</protein>
<feature type="region of interest" description="Disordered" evidence="1">
    <location>
        <begin position="450"/>
        <end position="486"/>
    </location>
</feature>
<feature type="region of interest" description="Disordered" evidence="1">
    <location>
        <begin position="719"/>
        <end position="758"/>
    </location>
</feature>
<feature type="compositionally biased region" description="Low complexity" evidence="1">
    <location>
        <begin position="1"/>
        <end position="14"/>
    </location>
</feature>
<evidence type="ECO:0000313" key="3">
    <source>
        <dbReference type="Proteomes" id="UP000807353"/>
    </source>
</evidence>
<dbReference type="PANTHER" id="PTHR48125:SF10">
    <property type="entry name" value="OS12G0136300 PROTEIN"/>
    <property type="match status" value="1"/>
</dbReference>
<feature type="compositionally biased region" description="Basic and acidic residues" evidence="1">
    <location>
        <begin position="475"/>
        <end position="486"/>
    </location>
</feature>
<sequence length="800" mass="85889">MVAARKVPVAPAPASRSNSTQALPRRPPKQKSTPLSPQKKKDKPPSAVSQRLFIFLLSIFAVYAATVCRSDSAFSSPVCRGLATYRNHILEPYIVPPIRTYLVAPIQSAVHHPALAPLHPYAHSASAAVRPRVSAAASAVKARYDAHVVPAATTFWENKVLPTYKTHVYPRARPYIFIYQTRVQPVYDSAYTRVESYVESAKPHVHATYVITRKYSIAAYAAAKPRALALYARVRPHAIVFYHQTKVYGATFLAKAVEARRQFVDPHVRRIWDKVGEAEATGAMSTSRTIVPEAEPTLIQEEPVSASSVIQASVAAESGIAADVASAAAEAASSSSAAASASLAAASSSAAASLSSASVAASASLASASSAAASSSAEAAVSPAQPKETPPPEEATQTSSSTVTSTESETAASVASIIAASLHVPVANAQEPIGTTTTDDATEIDDFLRDIGLDDTPPSDPSNTEAEAEVQEPNTGEREREPTEEERLAVTAQRRADIVGRHQNWQTRLATLITEREGAFGGVLDGFRGGAVKELAEMFPKEGGVVGSVEAEAGRLVKGLEGYVQKLKAKAELDEEERGKWGKVLAKVEERFAEKVRNVQGEVHEWYMGVREGEGREVRRVAAEVKSLAEKAQADIGLDYAWLDDVTYQDWQKYHDLMRASERFATTLESIQNGTHPNAQRDVLVGALDTLEAEMQEVISGFLVRLQAIQREAQEGVFSPVQPQPPAAEPVDDVPSSPSTPSGEEEPRVSILPIEPEPQVKAAEGMEHLFVGKDAEAVKKALEGVEVEPEVRSASDHVEL</sequence>
<comment type="caution">
    <text evidence="2">The sequence shown here is derived from an EMBL/GenBank/DDBJ whole genome shotgun (WGS) entry which is preliminary data.</text>
</comment>
<dbReference type="AlphaFoldDB" id="A0A9P6CCE5"/>
<name>A0A9P6CCE5_9AGAR</name>
<evidence type="ECO:0000256" key="1">
    <source>
        <dbReference type="SAM" id="MobiDB-lite"/>
    </source>
</evidence>
<feature type="region of interest" description="Disordered" evidence="1">
    <location>
        <begin position="1"/>
        <end position="45"/>
    </location>
</feature>
<dbReference type="EMBL" id="MU150297">
    <property type="protein sequence ID" value="KAF9460551.1"/>
    <property type="molecule type" value="Genomic_DNA"/>
</dbReference>
<feature type="compositionally biased region" description="Low complexity" evidence="1">
    <location>
        <begin position="733"/>
        <end position="742"/>
    </location>
</feature>